<dbReference type="PROSITE" id="PS00409">
    <property type="entry name" value="PROKAR_NTER_METHYL"/>
    <property type="match status" value="1"/>
</dbReference>
<dbReference type="InterPro" id="IPR045584">
    <property type="entry name" value="Pilin-like"/>
</dbReference>
<reference evidence="2 3" key="1">
    <citation type="submission" date="2020-01" db="EMBL/GenBank/DDBJ databases">
        <title>Whole genome and functional gene identification of agarase of Vibrio HN897.</title>
        <authorList>
            <person name="Liu Y."/>
            <person name="Zhao Z."/>
        </authorList>
    </citation>
    <scope>NUCLEOTIDE SEQUENCE [LARGE SCALE GENOMIC DNA]</scope>
    <source>
        <strain evidence="2 3">HN897</strain>
    </source>
</reference>
<dbReference type="KEGG" id="vas:GT360_12630"/>
<sequence>MEGRVLVLIKYRGFTLIESVIAIVILAIAMLTITTMLVPNVQRSAEPQYQVQAAALAETLFNQILSRSFDENSAHDGGLERCGETGMLNCTVIGNFGPDGSEVTPDTDPATGLLYYAYNDVDDYGAADGNPMVYRPNCTGGNCRELNYLVSDPDGTYQNFSVAITVTYEQADVLKKIQLEINASDHGPYIFSAFRGNY</sequence>
<organism evidence="2 3">
    <name type="scientific">Vibrio astriarenae</name>
    <dbReference type="NCBI Taxonomy" id="1481923"/>
    <lineage>
        <taxon>Bacteria</taxon>
        <taxon>Pseudomonadati</taxon>
        <taxon>Pseudomonadota</taxon>
        <taxon>Gammaproteobacteria</taxon>
        <taxon>Vibrionales</taxon>
        <taxon>Vibrionaceae</taxon>
        <taxon>Vibrio</taxon>
    </lineage>
</organism>
<keyword evidence="1" id="KW-1133">Transmembrane helix</keyword>
<keyword evidence="1" id="KW-0812">Transmembrane</keyword>
<evidence type="ECO:0000313" key="3">
    <source>
        <dbReference type="Proteomes" id="UP000464262"/>
    </source>
</evidence>
<evidence type="ECO:0000313" key="2">
    <source>
        <dbReference type="EMBL" id="QIA64753.1"/>
    </source>
</evidence>
<keyword evidence="1" id="KW-0472">Membrane</keyword>
<name>A0A7Z2T5F7_9VIBR</name>
<dbReference type="AlphaFoldDB" id="A0A7Z2T5F7"/>
<dbReference type="SUPFAM" id="SSF54523">
    <property type="entry name" value="Pili subunits"/>
    <property type="match status" value="1"/>
</dbReference>
<proteinExistence type="predicted"/>
<protein>
    <submittedName>
        <fullName evidence="2">Prepilin-type N-terminal cleavage/methylation domain-containing protein</fullName>
    </submittedName>
</protein>
<dbReference type="Proteomes" id="UP000464262">
    <property type="component" value="Chromosome 1"/>
</dbReference>
<evidence type="ECO:0000256" key="1">
    <source>
        <dbReference type="SAM" id="Phobius"/>
    </source>
</evidence>
<dbReference type="NCBIfam" id="TIGR02532">
    <property type="entry name" value="IV_pilin_GFxxxE"/>
    <property type="match status" value="1"/>
</dbReference>
<gene>
    <name evidence="2" type="ORF">GT360_12630</name>
</gene>
<accession>A0A7Z2T5F7</accession>
<dbReference type="InterPro" id="IPR012902">
    <property type="entry name" value="N_methyl_site"/>
</dbReference>
<keyword evidence="3" id="KW-1185">Reference proteome</keyword>
<dbReference type="Pfam" id="PF07963">
    <property type="entry name" value="N_methyl"/>
    <property type="match status" value="1"/>
</dbReference>
<feature type="transmembrane region" description="Helical" evidence="1">
    <location>
        <begin position="20"/>
        <end position="38"/>
    </location>
</feature>
<dbReference type="EMBL" id="CP047475">
    <property type="protein sequence ID" value="QIA64753.1"/>
    <property type="molecule type" value="Genomic_DNA"/>
</dbReference>